<accession>A0A9X1XL13</accession>
<proteinExistence type="predicted"/>
<protein>
    <submittedName>
        <fullName evidence="1">DUF2141 domain-containing protein</fullName>
    </submittedName>
</protein>
<dbReference type="EMBL" id="JAJHVV010000006">
    <property type="protein sequence ID" value="MCK6263853.1"/>
    <property type="molecule type" value="Genomic_DNA"/>
</dbReference>
<dbReference type="InterPro" id="IPR018673">
    <property type="entry name" value="DUF2141"/>
</dbReference>
<dbReference type="AlphaFoldDB" id="A0A9X1XL13"/>
<sequence length="131" mass="14611">MMSTTISTLASEIKVTGIEHKRGGNIIVFIFSNEGFPKQHELAIQQQTQRAQGDTMTFHFDVNEQEVAIKVLHDEDENGKVTKNWTGIYPAEGLGFSNKQKVSLTGAPIYKRSKIKLADLQAGLTIEMNYP</sequence>
<evidence type="ECO:0000313" key="2">
    <source>
        <dbReference type="Proteomes" id="UP001139559"/>
    </source>
</evidence>
<dbReference type="RefSeq" id="WP_248008935.1">
    <property type="nucleotide sequence ID" value="NZ_JAJHVV010000006.1"/>
</dbReference>
<comment type="caution">
    <text evidence="1">The sequence shown here is derived from an EMBL/GenBank/DDBJ whole genome shotgun (WGS) entry which is preliminary data.</text>
</comment>
<evidence type="ECO:0000313" key="1">
    <source>
        <dbReference type="EMBL" id="MCK6263853.1"/>
    </source>
</evidence>
<gene>
    <name evidence="1" type="ORF">KP803_11295</name>
</gene>
<reference evidence="1" key="1">
    <citation type="submission" date="2021-11" db="EMBL/GenBank/DDBJ databases">
        <title>Vibrio ZSDE26 sp. nov. and Vibrio ZSDZ34 sp. nov., isolated from coastal seawater in Qingdao.</title>
        <authorList>
            <person name="Zhang P."/>
        </authorList>
    </citation>
    <scope>NUCLEOTIDE SEQUENCE</scope>
    <source>
        <strain evidence="1">ZSDE26</strain>
    </source>
</reference>
<dbReference type="Pfam" id="PF09912">
    <property type="entry name" value="DUF2141"/>
    <property type="match status" value="1"/>
</dbReference>
<dbReference type="Proteomes" id="UP001139559">
    <property type="component" value="Unassembled WGS sequence"/>
</dbReference>
<name>A0A9X1XL13_9VIBR</name>
<keyword evidence="2" id="KW-1185">Reference proteome</keyword>
<organism evidence="1 2">
    <name type="scientific">Vibrio amylolyticus</name>
    <dbReference type="NCBI Taxonomy" id="2847292"/>
    <lineage>
        <taxon>Bacteria</taxon>
        <taxon>Pseudomonadati</taxon>
        <taxon>Pseudomonadota</taxon>
        <taxon>Gammaproteobacteria</taxon>
        <taxon>Vibrionales</taxon>
        <taxon>Vibrionaceae</taxon>
        <taxon>Vibrio</taxon>
    </lineage>
</organism>